<comment type="similarity">
    <text evidence="3 11">Belongs to the PIGV family.</text>
</comment>
<comment type="caution">
    <text evidence="11">Lacks conserved residue(s) required for the propagation of feature annotation.</text>
</comment>
<dbReference type="InterPro" id="IPR007315">
    <property type="entry name" value="PIG-V/Gpi18"/>
</dbReference>
<comment type="function">
    <text evidence="11">Mannosyltransferase involved in glycosylphosphatidylinositol-anchor biosynthesis.</text>
</comment>
<keyword evidence="8 11" id="KW-0256">Endoplasmic reticulum</keyword>
<dbReference type="PANTHER" id="PTHR12468">
    <property type="entry name" value="GPI MANNOSYLTRANSFERASE 2"/>
    <property type="match status" value="1"/>
</dbReference>
<feature type="transmembrane region" description="Helical" evidence="11">
    <location>
        <begin position="150"/>
        <end position="171"/>
    </location>
</feature>
<organism evidence="12 13">
    <name type="scientific">Tegillarca granosa</name>
    <name type="common">Malaysian cockle</name>
    <name type="synonym">Anadara granosa</name>
    <dbReference type="NCBI Taxonomy" id="220873"/>
    <lineage>
        <taxon>Eukaryota</taxon>
        <taxon>Metazoa</taxon>
        <taxon>Spiralia</taxon>
        <taxon>Lophotrochozoa</taxon>
        <taxon>Mollusca</taxon>
        <taxon>Bivalvia</taxon>
        <taxon>Autobranchia</taxon>
        <taxon>Pteriomorphia</taxon>
        <taxon>Arcoida</taxon>
        <taxon>Arcoidea</taxon>
        <taxon>Arcidae</taxon>
        <taxon>Tegillarca</taxon>
    </lineage>
</organism>
<evidence type="ECO:0000256" key="9">
    <source>
        <dbReference type="ARBA" id="ARBA00022989"/>
    </source>
</evidence>
<dbReference type="EMBL" id="JARBDR010000921">
    <property type="protein sequence ID" value="KAJ8299185.1"/>
    <property type="molecule type" value="Genomic_DNA"/>
</dbReference>
<evidence type="ECO:0000256" key="7">
    <source>
        <dbReference type="ARBA" id="ARBA00022692"/>
    </source>
</evidence>
<keyword evidence="9 11" id="KW-1133">Transmembrane helix</keyword>
<keyword evidence="6 11" id="KW-0808">Transferase</keyword>
<comment type="pathway">
    <text evidence="2 11">Glycolipid biosynthesis; glycosylphosphatidylinositol-anchor biosynthesis.</text>
</comment>
<comment type="caution">
    <text evidence="12">The sequence shown here is derived from an EMBL/GenBank/DDBJ whole genome shotgun (WGS) entry which is preliminary data.</text>
</comment>
<evidence type="ECO:0000256" key="11">
    <source>
        <dbReference type="RuleBase" id="RU363112"/>
    </source>
</evidence>
<feature type="transmembrane region" description="Helical" evidence="11">
    <location>
        <begin position="120"/>
        <end position="144"/>
    </location>
</feature>
<keyword evidence="10 11" id="KW-0472">Membrane</keyword>
<evidence type="ECO:0000256" key="10">
    <source>
        <dbReference type="ARBA" id="ARBA00023136"/>
    </source>
</evidence>
<name>A0ABQ9E6U7_TEGGR</name>
<sequence length="473" mass="55123">MAAFDLELKITQYALQSRYIILMIQMHNGLDTYFVIKIPLLTPVQWKLHYLINLYTDPLIISNAIIPDHDAGAFNPPRSKDEQVFILDKFISITLGGFVRWDGVYFLHISEYGYTYDNCLAFFPLFPFLVRFISCTILFPLHYIMTYRSVIIISAYLFNQYIFIKSAVLVYRLGKKVLGNEVISYKAALLFCMNPASIFMSAPYSETLFSFLTFSSMLQFEQNQFWSACSIGLSFITRSNGIITAGFKLHMKVTEFLRQLITMKKIHCKDKISGSIPTHLSVYGQQKGYKIINGRISPWCNYSIPIPYGYVQSEIWNVGFLKYYQFRQIPNFLLAIPVTILSIFITLGLLPNDTDYKKSDRQESATTRDVLQSRRLLPYIFHLMFYVIFCWLFIHIQVMTRMVFSSSPVLYWYAAYIMTTEACEQPRQNYNKWDVSGFQSETHKVETKYNLQHNIRNILTGPNFQFPLPESSD</sequence>
<keyword evidence="7 11" id="KW-0812">Transmembrane</keyword>
<evidence type="ECO:0000256" key="3">
    <source>
        <dbReference type="ARBA" id="ARBA00008698"/>
    </source>
</evidence>
<proteinExistence type="inferred from homology"/>
<evidence type="ECO:0000256" key="5">
    <source>
        <dbReference type="ARBA" id="ARBA00022676"/>
    </source>
</evidence>
<evidence type="ECO:0000256" key="4">
    <source>
        <dbReference type="ARBA" id="ARBA00022502"/>
    </source>
</evidence>
<evidence type="ECO:0000313" key="12">
    <source>
        <dbReference type="EMBL" id="KAJ8299185.1"/>
    </source>
</evidence>
<feature type="transmembrane region" description="Helical" evidence="11">
    <location>
        <begin position="332"/>
        <end position="350"/>
    </location>
</feature>
<keyword evidence="13" id="KW-1185">Reference proteome</keyword>
<protein>
    <recommendedName>
        <fullName evidence="11">GPI mannosyltransferase 2</fullName>
        <ecNumber evidence="11">2.4.1.-</ecNumber>
    </recommendedName>
</protein>
<reference evidence="12 13" key="1">
    <citation type="submission" date="2022-12" db="EMBL/GenBank/DDBJ databases">
        <title>Chromosome-level genome of Tegillarca granosa.</title>
        <authorList>
            <person name="Kim J."/>
        </authorList>
    </citation>
    <scope>NUCLEOTIDE SEQUENCE [LARGE SCALE GENOMIC DNA]</scope>
    <source>
        <strain evidence="12">Teg-2019</strain>
        <tissue evidence="12">Adductor muscle</tissue>
    </source>
</reference>
<dbReference type="Proteomes" id="UP001217089">
    <property type="component" value="Unassembled WGS sequence"/>
</dbReference>
<comment type="subcellular location">
    <subcellularLocation>
        <location evidence="1 11">Endoplasmic reticulum membrane</location>
        <topology evidence="1 11">Multi-pass membrane protein</topology>
    </subcellularLocation>
</comment>
<dbReference type="PANTHER" id="PTHR12468:SF2">
    <property type="entry name" value="GPI MANNOSYLTRANSFERASE 2"/>
    <property type="match status" value="1"/>
</dbReference>
<keyword evidence="4 11" id="KW-0337">GPI-anchor biosynthesis</keyword>
<feature type="transmembrane region" description="Helical" evidence="11">
    <location>
        <begin position="376"/>
        <end position="394"/>
    </location>
</feature>
<keyword evidence="5 11" id="KW-0328">Glycosyltransferase</keyword>
<feature type="transmembrane region" description="Helical" evidence="11">
    <location>
        <begin position="183"/>
        <end position="205"/>
    </location>
</feature>
<evidence type="ECO:0000256" key="6">
    <source>
        <dbReference type="ARBA" id="ARBA00022679"/>
    </source>
</evidence>
<dbReference type="Pfam" id="PF04188">
    <property type="entry name" value="Mannosyl_trans2"/>
    <property type="match status" value="1"/>
</dbReference>
<evidence type="ECO:0000256" key="1">
    <source>
        <dbReference type="ARBA" id="ARBA00004477"/>
    </source>
</evidence>
<evidence type="ECO:0000256" key="8">
    <source>
        <dbReference type="ARBA" id="ARBA00022824"/>
    </source>
</evidence>
<dbReference type="EC" id="2.4.1.-" evidence="11"/>
<gene>
    <name evidence="12" type="ORF">KUTeg_023245</name>
</gene>
<accession>A0ABQ9E6U7</accession>
<evidence type="ECO:0000313" key="13">
    <source>
        <dbReference type="Proteomes" id="UP001217089"/>
    </source>
</evidence>
<evidence type="ECO:0000256" key="2">
    <source>
        <dbReference type="ARBA" id="ARBA00004687"/>
    </source>
</evidence>